<dbReference type="PANTHER" id="PTHR18966">
    <property type="entry name" value="IONOTROPIC GLUTAMATE RECEPTOR"/>
    <property type="match status" value="1"/>
</dbReference>
<dbReference type="InterPro" id="IPR001320">
    <property type="entry name" value="Iontro_rcpt_C"/>
</dbReference>
<feature type="non-terminal residue" evidence="17">
    <location>
        <position position="505"/>
    </location>
</feature>
<keyword evidence="3" id="KW-0813">Transport</keyword>
<evidence type="ECO:0000256" key="12">
    <source>
        <dbReference type="ARBA" id="ARBA00023286"/>
    </source>
</evidence>
<evidence type="ECO:0000256" key="11">
    <source>
        <dbReference type="ARBA" id="ARBA00023257"/>
    </source>
</evidence>
<dbReference type="InterPro" id="IPR019594">
    <property type="entry name" value="Glu/Gly-bd"/>
</dbReference>
<evidence type="ECO:0000256" key="8">
    <source>
        <dbReference type="ARBA" id="ARBA00023136"/>
    </source>
</evidence>
<dbReference type="AlphaFoldDB" id="A0A090XCF6"/>
<dbReference type="SUPFAM" id="SSF53822">
    <property type="entry name" value="Periplasmic binding protein-like I"/>
    <property type="match status" value="1"/>
</dbReference>
<dbReference type="InterPro" id="IPR001828">
    <property type="entry name" value="ANF_lig-bd_rcpt"/>
</dbReference>
<evidence type="ECO:0000256" key="7">
    <source>
        <dbReference type="ARBA" id="ARBA00023065"/>
    </source>
</evidence>
<dbReference type="SMART" id="SM00079">
    <property type="entry name" value="PBPe"/>
    <property type="match status" value="1"/>
</dbReference>
<dbReference type="InterPro" id="IPR028082">
    <property type="entry name" value="Peripla_BP_I"/>
</dbReference>
<evidence type="ECO:0000256" key="4">
    <source>
        <dbReference type="ARBA" id="ARBA00022692"/>
    </source>
</evidence>
<evidence type="ECO:0000256" key="5">
    <source>
        <dbReference type="ARBA" id="ARBA00022989"/>
    </source>
</evidence>
<evidence type="ECO:0000256" key="9">
    <source>
        <dbReference type="ARBA" id="ARBA00023170"/>
    </source>
</evidence>
<evidence type="ECO:0000256" key="3">
    <source>
        <dbReference type="ARBA" id="ARBA00022448"/>
    </source>
</evidence>
<keyword evidence="9 17" id="KW-0675">Receptor</keyword>
<reference evidence="17" key="1">
    <citation type="journal article" date="2015" name="PLoS Negl. Trop. Dis.">
        <title>Deep Sequencing Analysis of the Ixodes ricinus Haemocytome.</title>
        <authorList>
            <person name="Kotsyfakis M."/>
            <person name="Kopacek P."/>
            <person name="Franta Z."/>
            <person name="Pedra J.H."/>
            <person name="Ribeiro J.M."/>
        </authorList>
    </citation>
    <scope>NUCLEOTIDE SEQUENCE</scope>
</reference>
<keyword evidence="12" id="KW-1071">Ligand-gated ion channel</keyword>
<sequence length="505" mass="56820">MLRPDNALDTYNKVCSRIEEGAVIVFGPSTTAENSLVSSICAAMHVPHLQTTWHQDLDVRPFSLGLVPGPELLGKAFREFVDRMGWLFFAYVYEGDQALVRLQEMERHEDIMGRKVLAFDLGAVGQPADRRRRRQADAEAGEDDAIQEPKTVWDEIKESGYRNFIIDLPQDRIAGVLQEAKEAGLMTELYNFLITTLDFHVVNTKDLKNEDARIYSFRLLHLDDDDFALMSRRLVKYHPDLTTKSEEKETEVGLIYDAIHVLAEVLHNASKAGADFKFNSVECDNGTFLEDGQKLLDTFKGTTYDGFTGEIQFDEDGMRDVDSLTLWQLHKGRSEHVATWSPEKGLDFVHDPHDDDGVPGSEDVDDTIDENSLENRTIIVTTVVSPPFVMLKDGSEQYEGNQRFEGFCVSLLDKLAEVLHFDYKLQLVKPEKFGYEVSPGRWTGLIGELVEGKVDMAAAPLTMTSKRSTVVEFTVPFMTLGIGLMASRQDETLVHSFLSPFSAAT</sequence>
<dbReference type="Pfam" id="PF01094">
    <property type="entry name" value="ANF_receptor"/>
    <property type="match status" value="1"/>
</dbReference>
<dbReference type="Pfam" id="PF10613">
    <property type="entry name" value="Lig_chan-Glu_bd"/>
    <property type="match status" value="1"/>
</dbReference>
<proteinExistence type="evidence at transcript level"/>
<keyword evidence="5" id="KW-1133">Transmembrane helix</keyword>
<dbReference type="GO" id="GO:0015276">
    <property type="term" value="F:ligand-gated monoatomic ion channel activity"/>
    <property type="evidence" value="ECO:0007669"/>
    <property type="project" value="InterPro"/>
</dbReference>
<evidence type="ECO:0000256" key="13">
    <source>
        <dbReference type="ARBA" id="ARBA00023303"/>
    </source>
</evidence>
<keyword evidence="13" id="KW-0407">Ion channel</keyword>
<evidence type="ECO:0000256" key="10">
    <source>
        <dbReference type="ARBA" id="ARBA00023180"/>
    </source>
</evidence>
<dbReference type="EMBL" id="GBIH01000721">
    <property type="protein sequence ID" value="JAC93989.1"/>
    <property type="molecule type" value="mRNA"/>
</dbReference>
<evidence type="ECO:0000259" key="16">
    <source>
        <dbReference type="SMART" id="SM00918"/>
    </source>
</evidence>
<feature type="domain" description="Ionotropic glutamate receptor L-glutamate and glycine-binding" evidence="16">
    <location>
        <begin position="387"/>
        <end position="451"/>
    </location>
</feature>
<dbReference type="SMART" id="SM00918">
    <property type="entry name" value="Lig_chan-Glu_bd"/>
    <property type="match status" value="1"/>
</dbReference>
<name>A0A090XCF6_IXORI</name>
<comment type="subcellular location">
    <subcellularLocation>
        <location evidence="1">Membrane</location>
        <topology evidence="1">Multi-pass membrane protein</topology>
    </subcellularLocation>
    <subcellularLocation>
        <location evidence="14">Postsynaptic cell membrane</location>
    </subcellularLocation>
</comment>
<keyword evidence="4" id="KW-0812">Transmembrane</keyword>
<dbReference type="GO" id="GO:0045211">
    <property type="term" value="C:postsynaptic membrane"/>
    <property type="evidence" value="ECO:0007669"/>
    <property type="project" value="UniProtKB-SubCell"/>
</dbReference>
<keyword evidence="10" id="KW-0325">Glycoprotein</keyword>
<keyword evidence="6" id="KW-0770">Synapse</keyword>
<dbReference type="FunFam" id="3.40.190.10:FF:000024">
    <property type="entry name" value="Glutamate receptor, ionotropic, delta 1"/>
    <property type="match status" value="1"/>
</dbReference>
<feature type="domain" description="Ionotropic glutamate receptor C-terminal" evidence="15">
    <location>
        <begin position="377"/>
        <end position="505"/>
    </location>
</feature>
<dbReference type="Gene3D" id="3.40.190.10">
    <property type="entry name" value="Periplasmic binding protein-like II"/>
    <property type="match status" value="1"/>
</dbReference>
<evidence type="ECO:0000256" key="2">
    <source>
        <dbReference type="ARBA" id="ARBA00008685"/>
    </source>
</evidence>
<evidence type="ECO:0000256" key="6">
    <source>
        <dbReference type="ARBA" id="ARBA00023018"/>
    </source>
</evidence>
<evidence type="ECO:0000256" key="14">
    <source>
        <dbReference type="ARBA" id="ARBA00034100"/>
    </source>
</evidence>
<dbReference type="SUPFAM" id="SSF53850">
    <property type="entry name" value="Periplasmic binding protein-like II"/>
    <property type="match status" value="1"/>
</dbReference>
<evidence type="ECO:0000256" key="1">
    <source>
        <dbReference type="ARBA" id="ARBA00004141"/>
    </source>
</evidence>
<accession>A0A090XCF6</accession>
<protein>
    <submittedName>
        <fullName evidence="17">Putative glutamate receptor ionotropic kainate 2-like protein</fullName>
    </submittedName>
</protein>
<keyword evidence="7" id="KW-0406">Ion transport</keyword>
<dbReference type="Gene3D" id="3.40.50.2300">
    <property type="match status" value="2"/>
</dbReference>
<organism evidence="17">
    <name type="scientific">Ixodes ricinus</name>
    <name type="common">Common tick</name>
    <name type="synonym">Acarus ricinus</name>
    <dbReference type="NCBI Taxonomy" id="34613"/>
    <lineage>
        <taxon>Eukaryota</taxon>
        <taxon>Metazoa</taxon>
        <taxon>Ecdysozoa</taxon>
        <taxon>Arthropoda</taxon>
        <taxon>Chelicerata</taxon>
        <taxon>Arachnida</taxon>
        <taxon>Acari</taxon>
        <taxon>Parasitiformes</taxon>
        <taxon>Ixodida</taxon>
        <taxon>Ixodoidea</taxon>
        <taxon>Ixodidae</taxon>
        <taxon>Ixodinae</taxon>
        <taxon>Ixodes</taxon>
    </lineage>
</organism>
<dbReference type="InterPro" id="IPR015683">
    <property type="entry name" value="Ionotropic_Glu_rcpt"/>
</dbReference>
<comment type="similarity">
    <text evidence="2">Belongs to the glutamate-gated ion channel (TC 1.A.10.1) family.</text>
</comment>
<keyword evidence="8" id="KW-0472">Membrane</keyword>
<keyword evidence="11" id="KW-0628">Postsynaptic cell membrane</keyword>
<evidence type="ECO:0000259" key="15">
    <source>
        <dbReference type="SMART" id="SM00079"/>
    </source>
</evidence>
<evidence type="ECO:0000313" key="17">
    <source>
        <dbReference type="EMBL" id="JAC93989.1"/>
    </source>
</evidence>